<accession>A0ABX8EJF8</accession>
<organism evidence="1 2">
    <name type="scientific">Nocardioides aquaticus</name>
    <dbReference type="NCBI Taxonomy" id="160826"/>
    <lineage>
        <taxon>Bacteria</taxon>
        <taxon>Bacillati</taxon>
        <taxon>Actinomycetota</taxon>
        <taxon>Actinomycetes</taxon>
        <taxon>Propionibacteriales</taxon>
        <taxon>Nocardioidaceae</taxon>
        <taxon>Nocardioides</taxon>
    </lineage>
</organism>
<proteinExistence type="predicted"/>
<protein>
    <submittedName>
        <fullName evidence="1">Uncharacterized protein</fullName>
    </submittedName>
</protein>
<evidence type="ECO:0000313" key="2">
    <source>
        <dbReference type="Proteomes" id="UP000679307"/>
    </source>
</evidence>
<keyword evidence="2" id="KW-1185">Reference proteome</keyword>
<dbReference type="Proteomes" id="UP000679307">
    <property type="component" value="Chromosome"/>
</dbReference>
<reference evidence="1 2" key="1">
    <citation type="submission" date="2021-05" db="EMBL/GenBank/DDBJ databases">
        <title>Complete genome of Nocardioides aquaticus KCTC 9944T isolated from meromictic and hypersaline Ekho Lake, Antarctica.</title>
        <authorList>
            <person name="Hwang K."/>
            <person name="Kim K.M."/>
            <person name="Choe H."/>
        </authorList>
    </citation>
    <scope>NUCLEOTIDE SEQUENCE [LARGE SCALE GENOMIC DNA]</scope>
    <source>
        <strain evidence="1 2">KCTC 9944</strain>
    </source>
</reference>
<evidence type="ECO:0000313" key="1">
    <source>
        <dbReference type="EMBL" id="QVT79217.1"/>
    </source>
</evidence>
<name>A0ABX8EJF8_9ACTN</name>
<sequence>MTYGENGHQLRSELTTLLRQHRIQQRLGGPGIHTVPESTTAEQRALLGEQIQRFRYATLAWCLHAVVAANPRLNLERTTERSRRPAEELRYRLAQSIKASNAGLPPLHELTTPREFPMVESWRQVARAAVLGEHDFGGLMDHGRLTPAQSSTVLRDAAEVARALVVLDKRYENIPGWIPIRERGRLDRAAQTAGVFAGYDEPDYSVDHKGWRPPPATIDGGPLPGIGGVLQAEHNMLVHLASFPNALNLRRVMDGQRILSHEAARRAPNVAPDLIEKWLDREQTYKKLIDETRDVGGPVGSGGSAAAEAANAVGRLRHVHVDEITTPEPLRDLDKLFIRTDARVAAIIEQGVADRLYFISVKVPRIIDSSGELVSPVRERYVPIATPINTELLAIARNELRPAPVVAAFSAGAHESRQQLLESLDHRPDRTRGPGR</sequence>
<gene>
    <name evidence="1" type="ORF">ENKNEFLB_01598</name>
</gene>
<dbReference type="EMBL" id="CP075371">
    <property type="protein sequence ID" value="QVT79217.1"/>
    <property type="molecule type" value="Genomic_DNA"/>
</dbReference>